<evidence type="ECO:0000313" key="2">
    <source>
        <dbReference type="Proteomes" id="UP001165064"/>
    </source>
</evidence>
<organism evidence="1 2">
    <name type="scientific">Ambrosiozyma monospora</name>
    <name type="common">Yeast</name>
    <name type="synonym">Endomycopsis monosporus</name>
    <dbReference type="NCBI Taxonomy" id="43982"/>
    <lineage>
        <taxon>Eukaryota</taxon>
        <taxon>Fungi</taxon>
        <taxon>Dikarya</taxon>
        <taxon>Ascomycota</taxon>
        <taxon>Saccharomycotina</taxon>
        <taxon>Pichiomycetes</taxon>
        <taxon>Pichiales</taxon>
        <taxon>Pichiaceae</taxon>
        <taxon>Ambrosiozyma</taxon>
    </lineage>
</organism>
<keyword evidence="2" id="KW-1185">Reference proteome</keyword>
<dbReference type="EMBL" id="BSXS01003337">
    <property type="protein sequence ID" value="GME81077.1"/>
    <property type="molecule type" value="Genomic_DNA"/>
</dbReference>
<protein>
    <submittedName>
        <fullName evidence="1">Unnamed protein product</fullName>
    </submittedName>
</protein>
<accession>A0ACB5T3W6</accession>
<sequence>MDQLGWKYYIVFCILDAFVVVNIFFFYPETKGYSLEEIAEIFDGPNVVIDIEHASAEKQKASYSRYSEESS</sequence>
<reference evidence="1" key="1">
    <citation type="submission" date="2023-04" db="EMBL/GenBank/DDBJ databases">
        <title>Ambrosiozyma monospora NBRC 10751.</title>
        <authorList>
            <person name="Ichikawa N."/>
            <person name="Sato H."/>
            <person name="Tonouchi N."/>
        </authorList>
    </citation>
    <scope>NUCLEOTIDE SEQUENCE</scope>
    <source>
        <strain evidence="1">NBRC 10751</strain>
    </source>
</reference>
<dbReference type="Proteomes" id="UP001165064">
    <property type="component" value="Unassembled WGS sequence"/>
</dbReference>
<name>A0ACB5T3W6_AMBMO</name>
<gene>
    <name evidence="1" type="ORF">Amon02_000474800</name>
</gene>
<proteinExistence type="predicted"/>
<comment type="caution">
    <text evidence="1">The sequence shown here is derived from an EMBL/GenBank/DDBJ whole genome shotgun (WGS) entry which is preliminary data.</text>
</comment>
<evidence type="ECO:0000313" key="1">
    <source>
        <dbReference type="EMBL" id="GME81077.1"/>
    </source>
</evidence>